<dbReference type="InterPro" id="IPR052733">
    <property type="entry name" value="Chloroplast_QOR"/>
</dbReference>
<feature type="domain" description="Enoyl reductase (ER)" evidence="1">
    <location>
        <begin position="10"/>
        <end position="303"/>
    </location>
</feature>
<keyword evidence="3" id="KW-1185">Reference proteome</keyword>
<evidence type="ECO:0000259" key="1">
    <source>
        <dbReference type="SMART" id="SM00829"/>
    </source>
</evidence>
<dbReference type="InterPro" id="IPR013154">
    <property type="entry name" value="ADH-like_N"/>
</dbReference>
<dbReference type="PANTHER" id="PTHR44013:SF1">
    <property type="entry name" value="ZINC-TYPE ALCOHOL DEHYDROGENASE-LIKE PROTEIN C16A3.02C"/>
    <property type="match status" value="1"/>
</dbReference>
<dbReference type="Proteomes" id="UP000051249">
    <property type="component" value="Unassembled WGS sequence"/>
</dbReference>
<name>A0A0R2NHS5_9LACO</name>
<dbReference type="SUPFAM" id="SSF51735">
    <property type="entry name" value="NAD(P)-binding Rossmann-fold domains"/>
    <property type="match status" value="1"/>
</dbReference>
<dbReference type="Gene3D" id="3.40.50.720">
    <property type="entry name" value="NAD(P)-binding Rossmann-like Domain"/>
    <property type="match status" value="1"/>
</dbReference>
<organism evidence="2 3">
    <name type="scientific">Pediococcus argentinicus</name>
    <dbReference type="NCBI Taxonomy" id="480391"/>
    <lineage>
        <taxon>Bacteria</taxon>
        <taxon>Bacillati</taxon>
        <taxon>Bacillota</taxon>
        <taxon>Bacilli</taxon>
        <taxon>Lactobacillales</taxon>
        <taxon>Lactobacillaceae</taxon>
        <taxon>Pediococcus</taxon>
    </lineage>
</organism>
<dbReference type="Pfam" id="PF08240">
    <property type="entry name" value="ADH_N"/>
    <property type="match status" value="1"/>
</dbReference>
<dbReference type="SMART" id="SM00829">
    <property type="entry name" value="PKS_ER"/>
    <property type="match status" value="1"/>
</dbReference>
<dbReference type="PANTHER" id="PTHR44013">
    <property type="entry name" value="ZINC-TYPE ALCOHOL DEHYDROGENASE-LIKE PROTEIN C16A3.02C"/>
    <property type="match status" value="1"/>
</dbReference>
<dbReference type="RefSeq" id="WP_057798958.1">
    <property type="nucleotide sequence ID" value="NZ_BJZZ01000010.1"/>
</dbReference>
<comment type="caution">
    <text evidence="2">The sequence shown here is derived from an EMBL/GenBank/DDBJ whole genome shotgun (WGS) entry which is preliminary data.</text>
</comment>
<dbReference type="CDD" id="cd05289">
    <property type="entry name" value="MDR_like_2"/>
    <property type="match status" value="1"/>
</dbReference>
<evidence type="ECO:0000313" key="2">
    <source>
        <dbReference type="EMBL" id="KRO25359.1"/>
    </source>
</evidence>
<dbReference type="EMBL" id="JQCQ01000011">
    <property type="protein sequence ID" value="KRO25359.1"/>
    <property type="molecule type" value="Genomic_DNA"/>
</dbReference>
<protein>
    <submittedName>
        <fullName evidence="2">NADPH quinone reductase related Zn-dependent oxidoreductase</fullName>
    </submittedName>
</protein>
<dbReference type="Pfam" id="PF13602">
    <property type="entry name" value="ADH_zinc_N_2"/>
    <property type="match status" value="1"/>
</dbReference>
<dbReference type="GO" id="GO:0016491">
    <property type="term" value="F:oxidoreductase activity"/>
    <property type="evidence" value="ECO:0007669"/>
    <property type="project" value="InterPro"/>
</dbReference>
<dbReference type="InterPro" id="IPR011032">
    <property type="entry name" value="GroES-like_sf"/>
</dbReference>
<dbReference type="OrthoDB" id="9792162at2"/>
<dbReference type="Gene3D" id="3.90.180.10">
    <property type="entry name" value="Medium-chain alcohol dehydrogenases, catalytic domain"/>
    <property type="match status" value="1"/>
</dbReference>
<evidence type="ECO:0000313" key="3">
    <source>
        <dbReference type="Proteomes" id="UP000051249"/>
    </source>
</evidence>
<gene>
    <name evidence="2" type="ORF">IV88_GL000196</name>
</gene>
<proteinExistence type="predicted"/>
<reference evidence="2 3" key="1">
    <citation type="journal article" date="2015" name="Genome Announc.">
        <title>Expanding the biotechnology potential of lactobacilli through comparative genomics of 213 strains and associated genera.</title>
        <authorList>
            <person name="Sun Z."/>
            <person name="Harris H.M."/>
            <person name="McCann A."/>
            <person name="Guo C."/>
            <person name="Argimon S."/>
            <person name="Zhang W."/>
            <person name="Yang X."/>
            <person name="Jeffery I.B."/>
            <person name="Cooney J.C."/>
            <person name="Kagawa T.F."/>
            <person name="Liu W."/>
            <person name="Song Y."/>
            <person name="Salvetti E."/>
            <person name="Wrobel A."/>
            <person name="Rasinkangas P."/>
            <person name="Parkhill J."/>
            <person name="Rea M.C."/>
            <person name="O'Sullivan O."/>
            <person name="Ritari J."/>
            <person name="Douillard F.P."/>
            <person name="Paul Ross R."/>
            <person name="Yang R."/>
            <person name="Briner A.E."/>
            <person name="Felis G.E."/>
            <person name="de Vos W.M."/>
            <person name="Barrangou R."/>
            <person name="Klaenhammer T.R."/>
            <person name="Caufield P.W."/>
            <person name="Cui Y."/>
            <person name="Zhang H."/>
            <person name="O'Toole P.W."/>
        </authorList>
    </citation>
    <scope>NUCLEOTIDE SEQUENCE [LARGE SCALE GENOMIC DNA]</scope>
    <source>
        <strain evidence="2 3">DSM 23026</strain>
    </source>
</reference>
<dbReference type="SUPFAM" id="SSF50129">
    <property type="entry name" value="GroES-like"/>
    <property type="match status" value="1"/>
</dbReference>
<dbReference type="PATRIC" id="fig|480391.4.peg.199"/>
<sequence length="305" mass="33326">MKAYGMKQFGDIDHLNEIELETPQPTKGRIIVQTKAISLNPYDLTVIDGSAAEYRPINLPAIPTSDVSGIVVDKDESVTEFEVGDRIVGRANIGGLAEFVSVPHLKATKISDNISFETAAALPNASISAYDIVLDILKDKNIDHSLVIGATGAVGATTVQLLKQAGSTVSGVLSSKNNEYAQQLGIDQIINYDHDQNTITKKYDVIINFAPVTPSTSSYVEHLKENGIFISTTGLGDINFKNAIDFNDVAFHNNRRALEYLVQQIDQQKLTVRIAEKFNFDLTSVQSAFKKLSEHHKPGKLVIVL</sequence>
<accession>A0A0R2NHS5</accession>
<dbReference type="InterPro" id="IPR020843">
    <property type="entry name" value="ER"/>
</dbReference>
<dbReference type="InterPro" id="IPR036291">
    <property type="entry name" value="NAD(P)-bd_dom_sf"/>
</dbReference>
<dbReference type="AlphaFoldDB" id="A0A0R2NHS5"/>